<keyword evidence="1" id="KW-0812">Transmembrane</keyword>
<dbReference type="AlphaFoldDB" id="A0A4R8MIM7"/>
<proteinExistence type="predicted"/>
<reference evidence="2 3" key="1">
    <citation type="submission" date="2019-03" db="EMBL/GenBank/DDBJ databases">
        <title>Genomic Encyclopedia of Archaeal and Bacterial Type Strains, Phase II (KMG-II): from individual species to whole genera.</title>
        <authorList>
            <person name="Goeker M."/>
        </authorList>
    </citation>
    <scope>NUCLEOTIDE SEQUENCE [LARGE SCALE GENOMIC DNA]</scope>
    <source>
        <strain evidence="2 3">DSM 21537</strain>
    </source>
</reference>
<keyword evidence="3" id="KW-1185">Reference proteome</keyword>
<evidence type="ECO:0000313" key="2">
    <source>
        <dbReference type="EMBL" id="TDY66364.1"/>
    </source>
</evidence>
<dbReference type="Proteomes" id="UP000294684">
    <property type="component" value="Unassembled WGS sequence"/>
</dbReference>
<keyword evidence="1" id="KW-1133">Transmembrane helix</keyword>
<protein>
    <submittedName>
        <fullName evidence="2">Uncharacterized protein</fullName>
    </submittedName>
</protein>
<dbReference type="EMBL" id="SORO01000007">
    <property type="protein sequence ID" value="TDY66364.1"/>
    <property type="molecule type" value="Genomic_DNA"/>
</dbReference>
<evidence type="ECO:0000256" key="1">
    <source>
        <dbReference type="SAM" id="Phobius"/>
    </source>
</evidence>
<feature type="transmembrane region" description="Helical" evidence="1">
    <location>
        <begin position="20"/>
        <end position="35"/>
    </location>
</feature>
<gene>
    <name evidence="2" type="ORF">CLV96_3934</name>
</gene>
<comment type="caution">
    <text evidence="2">The sequence shown here is derived from an EMBL/GenBank/DDBJ whole genome shotgun (WGS) entry which is preliminary data.</text>
</comment>
<sequence>MKEFIMTVESLYKNQTARKLLNLIVIFAFVSYLYSTLNNFNIKRIEFYIYFLYSITCTYYIIFNFYKVIYQLTSLVDLNKELAYWDFFWNFIKFQSRLSMVLVFPISFLILFITLESPLRIDFKLSTFNYLKIPTVFFLIEFFIFTYSIFSIIFIGTRNFENAFSKLGSLFRSRKINLFILIFLMLTILFLTSLSLQFTNFTINLLIKTTSLILGILSFLIFLCIIRIWQKKLYENKNKIY</sequence>
<feature type="transmembrane region" description="Helical" evidence="1">
    <location>
        <begin position="135"/>
        <end position="155"/>
    </location>
</feature>
<evidence type="ECO:0000313" key="3">
    <source>
        <dbReference type="Proteomes" id="UP000294684"/>
    </source>
</evidence>
<feature type="transmembrane region" description="Helical" evidence="1">
    <location>
        <begin position="210"/>
        <end position="229"/>
    </location>
</feature>
<feature type="transmembrane region" description="Helical" evidence="1">
    <location>
        <begin position="47"/>
        <end position="66"/>
    </location>
</feature>
<keyword evidence="1" id="KW-0472">Membrane</keyword>
<feature type="transmembrane region" description="Helical" evidence="1">
    <location>
        <begin position="98"/>
        <end position="115"/>
    </location>
</feature>
<name>A0A4R8MIM7_LEPME</name>
<feature type="transmembrane region" description="Helical" evidence="1">
    <location>
        <begin position="176"/>
        <end position="198"/>
    </location>
</feature>
<accession>A0A4R8MIM7</accession>
<organism evidence="2 3">
    <name type="scientific">Leptospira meyeri</name>
    <dbReference type="NCBI Taxonomy" id="29508"/>
    <lineage>
        <taxon>Bacteria</taxon>
        <taxon>Pseudomonadati</taxon>
        <taxon>Spirochaetota</taxon>
        <taxon>Spirochaetia</taxon>
        <taxon>Leptospirales</taxon>
        <taxon>Leptospiraceae</taxon>
        <taxon>Leptospira</taxon>
    </lineage>
</organism>